<dbReference type="EMBL" id="CADEAL010001713">
    <property type="protein sequence ID" value="CAB1434930.1"/>
    <property type="molecule type" value="Genomic_DNA"/>
</dbReference>
<dbReference type="AlphaFoldDB" id="A0A9N7URE0"/>
<evidence type="ECO:0000313" key="1">
    <source>
        <dbReference type="EMBL" id="CAB1434930.1"/>
    </source>
</evidence>
<proteinExistence type="predicted"/>
<protein>
    <submittedName>
        <fullName evidence="1">Uncharacterized protein</fullName>
    </submittedName>
</protein>
<keyword evidence="2" id="KW-1185">Reference proteome</keyword>
<reference evidence="1" key="1">
    <citation type="submission" date="2020-03" db="EMBL/GenBank/DDBJ databases">
        <authorList>
            <person name="Weist P."/>
        </authorList>
    </citation>
    <scope>NUCLEOTIDE SEQUENCE</scope>
</reference>
<accession>A0A9N7URE0</accession>
<comment type="caution">
    <text evidence="1">The sequence shown here is derived from an EMBL/GenBank/DDBJ whole genome shotgun (WGS) entry which is preliminary data.</text>
</comment>
<gene>
    <name evidence="1" type="ORF">PLEPLA_LOCUS23032</name>
</gene>
<organism evidence="1 2">
    <name type="scientific">Pleuronectes platessa</name>
    <name type="common">European plaice</name>
    <dbReference type="NCBI Taxonomy" id="8262"/>
    <lineage>
        <taxon>Eukaryota</taxon>
        <taxon>Metazoa</taxon>
        <taxon>Chordata</taxon>
        <taxon>Craniata</taxon>
        <taxon>Vertebrata</taxon>
        <taxon>Euteleostomi</taxon>
        <taxon>Actinopterygii</taxon>
        <taxon>Neopterygii</taxon>
        <taxon>Teleostei</taxon>
        <taxon>Neoteleostei</taxon>
        <taxon>Acanthomorphata</taxon>
        <taxon>Carangaria</taxon>
        <taxon>Pleuronectiformes</taxon>
        <taxon>Pleuronectoidei</taxon>
        <taxon>Pleuronectidae</taxon>
        <taxon>Pleuronectes</taxon>
    </lineage>
</organism>
<dbReference type="Proteomes" id="UP001153269">
    <property type="component" value="Unassembled WGS sequence"/>
</dbReference>
<name>A0A9N7URE0_PLEPL</name>
<sequence length="117" mass="12903">MERGGGGEKKEGRNSSCILLVRLAGISRGIGGIKCELQMTSRLWRKGHWNCILSIKPRLGNEPFVLTAAVEPSDLSGLEGPLCEWRWMETARCEHAVAEGSTGWQNLQTARVETSFC</sequence>
<evidence type="ECO:0000313" key="2">
    <source>
        <dbReference type="Proteomes" id="UP001153269"/>
    </source>
</evidence>